<dbReference type="CDD" id="cd07043">
    <property type="entry name" value="STAS_anti-anti-sigma_factors"/>
    <property type="match status" value="1"/>
</dbReference>
<dbReference type="SUPFAM" id="SSF52091">
    <property type="entry name" value="SpoIIaa-like"/>
    <property type="match status" value="1"/>
</dbReference>
<dbReference type="GO" id="GO:0043856">
    <property type="term" value="F:anti-sigma factor antagonist activity"/>
    <property type="evidence" value="ECO:0007669"/>
    <property type="project" value="TreeGrafter"/>
</dbReference>
<accession>A0A1D7UUC6</accession>
<dbReference type="Gene3D" id="3.30.750.24">
    <property type="entry name" value="STAS domain"/>
    <property type="match status" value="1"/>
</dbReference>
<name>A0A1D7UUC6_9LEPT</name>
<organism evidence="2 3">
    <name type="scientific">Leptospira tipperaryensis</name>
    <dbReference type="NCBI Taxonomy" id="2564040"/>
    <lineage>
        <taxon>Bacteria</taxon>
        <taxon>Pseudomonadati</taxon>
        <taxon>Spirochaetota</taxon>
        <taxon>Spirochaetia</taxon>
        <taxon>Leptospirales</taxon>
        <taxon>Leptospiraceae</taxon>
        <taxon>Leptospira</taxon>
    </lineage>
</organism>
<dbReference type="PROSITE" id="PS50801">
    <property type="entry name" value="STAS"/>
    <property type="match status" value="1"/>
</dbReference>
<dbReference type="Proteomes" id="UP000094197">
    <property type="component" value="Chromosome 1"/>
</dbReference>
<evidence type="ECO:0000313" key="3">
    <source>
        <dbReference type="Proteomes" id="UP000094197"/>
    </source>
</evidence>
<feature type="domain" description="STAS" evidence="1">
    <location>
        <begin position="1"/>
        <end position="95"/>
    </location>
</feature>
<evidence type="ECO:0000313" key="2">
    <source>
        <dbReference type="EMBL" id="AOP33168.1"/>
    </source>
</evidence>
<dbReference type="Pfam" id="PF01740">
    <property type="entry name" value="STAS"/>
    <property type="match status" value="1"/>
</dbReference>
<gene>
    <name evidence="2" type="ORF">A0128_04450</name>
</gene>
<sequence>MVFNEKVYISLKLNDLTLEHEEFRIFLNSFLEKNPTCIVLDFSDIEVISSVSLGVLVSFANRVRSLGINVETVNVSNRLKQILKLVSLDRVFGTL</sequence>
<dbReference type="KEGG" id="laj:A0128_04450"/>
<dbReference type="PANTHER" id="PTHR33495">
    <property type="entry name" value="ANTI-SIGMA FACTOR ANTAGONIST TM_1081-RELATED-RELATED"/>
    <property type="match status" value="1"/>
</dbReference>
<dbReference type="InterPro" id="IPR002645">
    <property type="entry name" value="STAS_dom"/>
</dbReference>
<proteinExistence type="predicted"/>
<reference evidence="2 3" key="1">
    <citation type="submission" date="2016-04" db="EMBL/GenBank/DDBJ databases">
        <title>Complete genome seqeunce of Leptospira alstonii serovar Room22.</title>
        <authorList>
            <person name="Nally J.E."/>
            <person name="Bayles D.O."/>
            <person name="Hurley D."/>
            <person name="Fanning S."/>
            <person name="McMahon B.J."/>
            <person name="Arent Z."/>
        </authorList>
    </citation>
    <scope>NUCLEOTIDE SEQUENCE [LARGE SCALE GENOMIC DNA]</scope>
    <source>
        <strain evidence="2 3">GWTS #1</strain>
    </source>
</reference>
<dbReference type="RefSeq" id="WP_069606409.1">
    <property type="nucleotide sequence ID" value="NZ_CP015217.1"/>
</dbReference>
<protein>
    <submittedName>
        <fullName evidence="2">Anti-anti-sigma factor</fullName>
    </submittedName>
</protein>
<dbReference type="PANTHER" id="PTHR33495:SF2">
    <property type="entry name" value="ANTI-SIGMA FACTOR ANTAGONIST TM_1081-RELATED"/>
    <property type="match status" value="1"/>
</dbReference>
<evidence type="ECO:0000259" key="1">
    <source>
        <dbReference type="PROSITE" id="PS50801"/>
    </source>
</evidence>
<dbReference type="OrthoDB" id="331214at2"/>
<keyword evidence="3" id="KW-1185">Reference proteome</keyword>
<dbReference type="EMBL" id="CP015217">
    <property type="protein sequence ID" value="AOP33168.1"/>
    <property type="molecule type" value="Genomic_DNA"/>
</dbReference>
<dbReference type="AlphaFoldDB" id="A0A1D7UUC6"/>
<dbReference type="InterPro" id="IPR036513">
    <property type="entry name" value="STAS_dom_sf"/>
</dbReference>